<dbReference type="GO" id="GO:0008146">
    <property type="term" value="F:sulfotransferase activity"/>
    <property type="evidence" value="ECO:0007669"/>
    <property type="project" value="InterPro"/>
</dbReference>
<evidence type="ECO:0000259" key="4">
    <source>
        <dbReference type="Pfam" id="PF00685"/>
    </source>
</evidence>
<gene>
    <name evidence="5" type="ORF">HPB51_014956</name>
</gene>
<evidence type="ECO:0000313" key="5">
    <source>
        <dbReference type="EMBL" id="KAH8028300.1"/>
    </source>
</evidence>
<reference evidence="5" key="1">
    <citation type="journal article" date="2020" name="Cell">
        <title>Large-Scale Comparative Analyses of Tick Genomes Elucidate Their Genetic Diversity and Vector Capacities.</title>
        <authorList>
            <consortium name="Tick Genome and Microbiome Consortium (TIGMIC)"/>
            <person name="Jia N."/>
            <person name="Wang J."/>
            <person name="Shi W."/>
            <person name="Du L."/>
            <person name="Sun Y."/>
            <person name="Zhan W."/>
            <person name="Jiang J.F."/>
            <person name="Wang Q."/>
            <person name="Zhang B."/>
            <person name="Ji P."/>
            <person name="Bell-Sakyi L."/>
            <person name="Cui X.M."/>
            <person name="Yuan T.T."/>
            <person name="Jiang B.G."/>
            <person name="Yang W.F."/>
            <person name="Lam T.T."/>
            <person name="Chang Q.C."/>
            <person name="Ding S.J."/>
            <person name="Wang X.J."/>
            <person name="Zhu J.G."/>
            <person name="Ruan X.D."/>
            <person name="Zhao L."/>
            <person name="Wei J.T."/>
            <person name="Ye R.Z."/>
            <person name="Que T.C."/>
            <person name="Du C.H."/>
            <person name="Zhou Y.H."/>
            <person name="Cheng J.X."/>
            <person name="Dai P.F."/>
            <person name="Guo W.B."/>
            <person name="Han X.H."/>
            <person name="Huang E.J."/>
            <person name="Li L.F."/>
            <person name="Wei W."/>
            <person name="Gao Y.C."/>
            <person name="Liu J.Z."/>
            <person name="Shao H.Z."/>
            <person name="Wang X."/>
            <person name="Wang C.C."/>
            <person name="Yang T.C."/>
            <person name="Huo Q.B."/>
            <person name="Li W."/>
            <person name="Chen H.Y."/>
            <person name="Chen S.E."/>
            <person name="Zhou L.G."/>
            <person name="Ni X.B."/>
            <person name="Tian J.H."/>
            <person name="Sheng Y."/>
            <person name="Liu T."/>
            <person name="Pan Y.S."/>
            <person name="Xia L.Y."/>
            <person name="Li J."/>
            <person name="Zhao F."/>
            <person name="Cao W.C."/>
        </authorList>
    </citation>
    <scope>NUCLEOTIDE SEQUENCE</scope>
    <source>
        <strain evidence="5">Rmic-2018</strain>
    </source>
</reference>
<feature type="domain" description="Sulfotransferase" evidence="4">
    <location>
        <begin position="255"/>
        <end position="303"/>
    </location>
</feature>
<reference evidence="5" key="2">
    <citation type="submission" date="2021-09" db="EMBL/GenBank/DDBJ databases">
        <authorList>
            <person name="Jia N."/>
            <person name="Wang J."/>
            <person name="Shi W."/>
            <person name="Du L."/>
            <person name="Sun Y."/>
            <person name="Zhan W."/>
            <person name="Jiang J."/>
            <person name="Wang Q."/>
            <person name="Zhang B."/>
            <person name="Ji P."/>
            <person name="Sakyi L.B."/>
            <person name="Cui X."/>
            <person name="Yuan T."/>
            <person name="Jiang B."/>
            <person name="Yang W."/>
            <person name="Lam T.T.-Y."/>
            <person name="Chang Q."/>
            <person name="Ding S."/>
            <person name="Wang X."/>
            <person name="Zhu J."/>
            <person name="Ruan X."/>
            <person name="Zhao L."/>
            <person name="Wei J."/>
            <person name="Que T."/>
            <person name="Du C."/>
            <person name="Cheng J."/>
            <person name="Dai P."/>
            <person name="Han X."/>
            <person name="Huang E."/>
            <person name="Gao Y."/>
            <person name="Liu J."/>
            <person name="Shao H."/>
            <person name="Ye R."/>
            <person name="Li L."/>
            <person name="Wei W."/>
            <person name="Wang X."/>
            <person name="Wang C."/>
            <person name="Huo Q."/>
            <person name="Li W."/>
            <person name="Guo W."/>
            <person name="Chen H."/>
            <person name="Chen S."/>
            <person name="Zhou L."/>
            <person name="Zhou L."/>
            <person name="Ni X."/>
            <person name="Tian J."/>
            <person name="Zhou Y."/>
            <person name="Sheng Y."/>
            <person name="Liu T."/>
            <person name="Pan Y."/>
            <person name="Xia L."/>
            <person name="Li J."/>
            <person name="Zhao F."/>
            <person name="Cao W."/>
        </authorList>
    </citation>
    <scope>NUCLEOTIDE SEQUENCE</scope>
    <source>
        <strain evidence="5">Rmic-2018</strain>
        <tissue evidence="5">Larvae</tissue>
    </source>
</reference>
<dbReference type="PANTHER" id="PTHR11783">
    <property type="entry name" value="SULFOTRANSFERASE SULT"/>
    <property type="match status" value="1"/>
</dbReference>
<name>A0A9J6E1V2_RHIMP</name>
<dbReference type="SUPFAM" id="SSF52540">
    <property type="entry name" value="P-loop containing nucleoside triphosphate hydrolases"/>
    <property type="match status" value="1"/>
</dbReference>
<protein>
    <recommendedName>
        <fullName evidence="4">Sulfotransferase domain-containing protein</fullName>
    </recommendedName>
</protein>
<keyword evidence="6" id="KW-1185">Reference proteome</keyword>
<sequence>MAKDSGEGQPVARTLALDFLDGVLVPPTSIRRDVLGGALLYEAPRRHHFGDVSEERNDLDPVHPAVPTEPGQRQVAGRANVRRPLDQVGRKVVEATPAPRVIKTHFSSTMTPYHPKAKYVIIVRNPFDCVVSFYHHCMGDRINLRMRADTKFDEFSEDFMDGYNFKSDPKKTVLALAKFVDASVWQKLRANKALLKVLLERISFANLKSDVKMDVDIHHTLVDRNHHEEKSDAKEIDEKRTGKSLPHKSFDDADDPARNTETPEEEAMVAFANFFRKGEVGDWKRYLNPEQEKRLRAVYEKRKRGTEMWDAWKDYLGYKDASARANKGS</sequence>
<comment type="similarity">
    <text evidence="1">Belongs to the sulfotransferase 1 family.</text>
</comment>
<evidence type="ECO:0000256" key="1">
    <source>
        <dbReference type="ARBA" id="ARBA00005771"/>
    </source>
</evidence>
<dbReference type="Proteomes" id="UP000821866">
    <property type="component" value="Chromosome 4"/>
</dbReference>
<dbReference type="InterPro" id="IPR027417">
    <property type="entry name" value="P-loop_NTPase"/>
</dbReference>
<keyword evidence="2" id="KW-0808">Transferase</keyword>
<feature type="compositionally biased region" description="Basic and acidic residues" evidence="3">
    <location>
        <begin position="248"/>
        <end position="258"/>
    </location>
</feature>
<evidence type="ECO:0000256" key="2">
    <source>
        <dbReference type="ARBA" id="ARBA00022679"/>
    </source>
</evidence>
<evidence type="ECO:0000313" key="6">
    <source>
        <dbReference type="Proteomes" id="UP000821866"/>
    </source>
</evidence>
<evidence type="ECO:0000256" key="3">
    <source>
        <dbReference type="SAM" id="MobiDB-lite"/>
    </source>
</evidence>
<accession>A0A9J6E1V2</accession>
<organism evidence="5 6">
    <name type="scientific">Rhipicephalus microplus</name>
    <name type="common">Cattle tick</name>
    <name type="synonym">Boophilus microplus</name>
    <dbReference type="NCBI Taxonomy" id="6941"/>
    <lineage>
        <taxon>Eukaryota</taxon>
        <taxon>Metazoa</taxon>
        <taxon>Ecdysozoa</taxon>
        <taxon>Arthropoda</taxon>
        <taxon>Chelicerata</taxon>
        <taxon>Arachnida</taxon>
        <taxon>Acari</taxon>
        <taxon>Parasitiformes</taxon>
        <taxon>Ixodida</taxon>
        <taxon>Ixodoidea</taxon>
        <taxon>Ixodidae</taxon>
        <taxon>Rhipicephalinae</taxon>
        <taxon>Rhipicephalus</taxon>
        <taxon>Boophilus</taxon>
    </lineage>
</organism>
<dbReference type="Gene3D" id="3.40.50.300">
    <property type="entry name" value="P-loop containing nucleotide triphosphate hydrolases"/>
    <property type="match status" value="2"/>
</dbReference>
<dbReference type="VEuPathDB" id="VectorBase:LOC119168237"/>
<proteinExistence type="inferred from homology"/>
<feature type="domain" description="Sulfotransferase" evidence="4">
    <location>
        <begin position="89"/>
        <end position="162"/>
    </location>
</feature>
<dbReference type="AlphaFoldDB" id="A0A9J6E1V2"/>
<comment type="caution">
    <text evidence="5">The sequence shown here is derived from an EMBL/GenBank/DDBJ whole genome shotgun (WGS) entry which is preliminary data.</text>
</comment>
<feature type="region of interest" description="Disordered" evidence="3">
    <location>
        <begin position="226"/>
        <end position="263"/>
    </location>
</feature>
<dbReference type="EMBL" id="JABSTU010000006">
    <property type="protein sequence ID" value="KAH8028300.1"/>
    <property type="molecule type" value="Genomic_DNA"/>
</dbReference>
<feature type="compositionally biased region" description="Basic and acidic residues" evidence="3">
    <location>
        <begin position="226"/>
        <end position="241"/>
    </location>
</feature>
<feature type="region of interest" description="Disordered" evidence="3">
    <location>
        <begin position="53"/>
        <end position="81"/>
    </location>
</feature>
<dbReference type="Pfam" id="PF00685">
    <property type="entry name" value="Sulfotransfer_1"/>
    <property type="match status" value="2"/>
</dbReference>
<dbReference type="InterPro" id="IPR000863">
    <property type="entry name" value="Sulfotransferase_dom"/>
</dbReference>